<keyword evidence="2" id="KW-1185">Reference proteome</keyword>
<protein>
    <submittedName>
        <fullName evidence="1">Uncharacterized protein</fullName>
    </submittedName>
</protein>
<proteinExistence type="predicted"/>
<sequence>MMHGDGLHFNWNLFQVKCFIVPLTAKQRAIDDIMVCFLQTVGLNPGYHEYRLFKLQSSNIHTCAAVRRSWLTPVAVQHRGAQTLEHRPLVRTEEERPLLLLPEAGKICSDSLVLS</sequence>
<reference evidence="2" key="1">
    <citation type="journal article" date="2024" name="Proc. Natl. Acad. Sci. U.S.A.">
        <title>Extraordinary preservation of gene collinearity over three hundred million years revealed in homosporous lycophytes.</title>
        <authorList>
            <person name="Li C."/>
            <person name="Wickell D."/>
            <person name="Kuo L.Y."/>
            <person name="Chen X."/>
            <person name="Nie B."/>
            <person name="Liao X."/>
            <person name="Peng D."/>
            <person name="Ji J."/>
            <person name="Jenkins J."/>
            <person name="Williams M."/>
            <person name="Shu S."/>
            <person name="Plott C."/>
            <person name="Barry K."/>
            <person name="Rajasekar S."/>
            <person name="Grimwood J."/>
            <person name="Han X."/>
            <person name="Sun S."/>
            <person name="Hou Z."/>
            <person name="He W."/>
            <person name="Dai G."/>
            <person name="Sun C."/>
            <person name="Schmutz J."/>
            <person name="Leebens-Mack J.H."/>
            <person name="Li F.W."/>
            <person name="Wang L."/>
        </authorList>
    </citation>
    <scope>NUCLEOTIDE SEQUENCE [LARGE SCALE GENOMIC DNA]</scope>
    <source>
        <strain evidence="2">cv. PW_Plant_1</strain>
    </source>
</reference>
<organism evidence="1 2">
    <name type="scientific">Diphasiastrum complanatum</name>
    <name type="common">Issler's clubmoss</name>
    <name type="synonym">Lycopodium complanatum</name>
    <dbReference type="NCBI Taxonomy" id="34168"/>
    <lineage>
        <taxon>Eukaryota</taxon>
        <taxon>Viridiplantae</taxon>
        <taxon>Streptophyta</taxon>
        <taxon>Embryophyta</taxon>
        <taxon>Tracheophyta</taxon>
        <taxon>Lycopodiopsida</taxon>
        <taxon>Lycopodiales</taxon>
        <taxon>Lycopodiaceae</taxon>
        <taxon>Lycopodioideae</taxon>
        <taxon>Diphasiastrum</taxon>
    </lineage>
</organism>
<name>A0ACC2E8R3_DIPCM</name>
<evidence type="ECO:0000313" key="2">
    <source>
        <dbReference type="Proteomes" id="UP001162992"/>
    </source>
</evidence>
<evidence type="ECO:0000313" key="1">
    <source>
        <dbReference type="EMBL" id="KAJ7562994.1"/>
    </source>
</evidence>
<comment type="caution">
    <text evidence="1">The sequence shown here is derived from an EMBL/GenBank/DDBJ whole genome shotgun (WGS) entry which is preliminary data.</text>
</comment>
<gene>
    <name evidence="1" type="ORF">O6H91_03G092100</name>
</gene>
<dbReference type="EMBL" id="CM055094">
    <property type="protein sequence ID" value="KAJ7562994.1"/>
    <property type="molecule type" value="Genomic_DNA"/>
</dbReference>
<accession>A0ACC2E8R3</accession>
<dbReference type="Proteomes" id="UP001162992">
    <property type="component" value="Chromosome 3"/>
</dbReference>